<dbReference type="Gene3D" id="3.30.420.10">
    <property type="entry name" value="Ribonuclease H-like superfamily/Ribonuclease H"/>
    <property type="match status" value="1"/>
</dbReference>
<dbReference type="EMBL" id="JAHWGI010000382">
    <property type="protein sequence ID" value="KAK3914524.1"/>
    <property type="molecule type" value="Genomic_DNA"/>
</dbReference>
<dbReference type="GO" id="GO:0003676">
    <property type="term" value="F:nucleic acid binding"/>
    <property type="evidence" value="ECO:0007669"/>
    <property type="project" value="InterPro"/>
</dbReference>
<reference evidence="3" key="1">
    <citation type="submission" date="2021-07" db="EMBL/GenBank/DDBJ databases">
        <authorList>
            <person name="Catto M.A."/>
            <person name="Jacobson A."/>
            <person name="Kennedy G."/>
            <person name="Labadie P."/>
            <person name="Hunt B.G."/>
            <person name="Srinivasan R."/>
        </authorList>
    </citation>
    <scope>NUCLEOTIDE SEQUENCE</scope>
    <source>
        <strain evidence="3">PL_HMW_Pooled</strain>
        <tissue evidence="3">Head</tissue>
    </source>
</reference>
<name>A0AAE1LDB2_9NEOP</name>
<proteinExistence type="predicted"/>
<evidence type="ECO:0000256" key="1">
    <source>
        <dbReference type="SAM" id="MobiDB-lite"/>
    </source>
</evidence>
<feature type="domain" description="Integrase catalytic" evidence="2">
    <location>
        <begin position="1"/>
        <end position="124"/>
    </location>
</feature>
<dbReference type="PANTHER" id="PTHR37984:SF7">
    <property type="entry name" value="INTEGRASE CATALYTIC DOMAIN-CONTAINING PROTEIN"/>
    <property type="match status" value="1"/>
</dbReference>
<comment type="caution">
    <text evidence="3">The sequence shown here is derived from an EMBL/GenBank/DDBJ whole genome shotgun (WGS) entry which is preliminary data.</text>
</comment>
<dbReference type="InterPro" id="IPR036397">
    <property type="entry name" value="RNaseH_sf"/>
</dbReference>
<evidence type="ECO:0000313" key="4">
    <source>
        <dbReference type="Proteomes" id="UP001219518"/>
    </source>
</evidence>
<dbReference type="AlphaFoldDB" id="A0AAE1LDB2"/>
<organism evidence="3 4">
    <name type="scientific">Frankliniella fusca</name>
    <dbReference type="NCBI Taxonomy" id="407009"/>
    <lineage>
        <taxon>Eukaryota</taxon>
        <taxon>Metazoa</taxon>
        <taxon>Ecdysozoa</taxon>
        <taxon>Arthropoda</taxon>
        <taxon>Hexapoda</taxon>
        <taxon>Insecta</taxon>
        <taxon>Pterygota</taxon>
        <taxon>Neoptera</taxon>
        <taxon>Paraneoptera</taxon>
        <taxon>Thysanoptera</taxon>
        <taxon>Terebrantia</taxon>
        <taxon>Thripoidea</taxon>
        <taxon>Thripidae</taxon>
        <taxon>Frankliniella</taxon>
    </lineage>
</organism>
<dbReference type="Proteomes" id="UP001219518">
    <property type="component" value="Unassembled WGS sequence"/>
</dbReference>
<gene>
    <name evidence="3" type="ORF">KUF71_023925</name>
</gene>
<evidence type="ECO:0000313" key="3">
    <source>
        <dbReference type="EMBL" id="KAK3914524.1"/>
    </source>
</evidence>
<dbReference type="InterPro" id="IPR050951">
    <property type="entry name" value="Retrovirus_Pol_polyprotein"/>
</dbReference>
<dbReference type="GO" id="GO:0015074">
    <property type="term" value="P:DNA integration"/>
    <property type="evidence" value="ECO:0007669"/>
    <property type="project" value="InterPro"/>
</dbReference>
<accession>A0AAE1LDB2</accession>
<dbReference type="SUPFAM" id="SSF53098">
    <property type="entry name" value="Ribonuclease H-like"/>
    <property type="match status" value="1"/>
</dbReference>
<dbReference type="InterPro" id="IPR012337">
    <property type="entry name" value="RNaseH-like_sf"/>
</dbReference>
<dbReference type="PANTHER" id="PTHR37984">
    <property type="entry name" value="PROTEIN CBG26694"/>
    <property type="match status" value="1"/>
</dbReference>
<feature type="region of interest" description="Disordered" evidence="1">
    <location>
        <begin position="265"/>
        <end position="292"/>
    </location>
</feature>
<reference evidence="3" key="2">
    <citation type="journal article" date="2023" name="BMC Genomics">
        <title>Pest status, molecular evolution, and epigenetic factors derived from the genome assembly of Frankliniella fusca, a thysanopteran phytovirus vector.</title>
        <authorList>
            <person name="Catto M.A."/>
            <person name="Labadie P.E."/>
            <person name="Jacobson A.L."/>
            <person name="Kennedy G.G."/>
            <person name="Srinivasan R."/>
            <person name="Hunt B.G."/>
        </authorList>
    </citation>
    <scope>NUCLEOTIDE SEQUENCE</scope>
    <source>
        <strain evidence="3">PL_HMW_Pooled</strain>
    </source>
</reference>
<dbReference type="InterPro" id="IPR001584">
    <property type="entry name" value="Integrase_cat-core"/>
</dbReference>
<keyword evidence="4" id="KW-1185">Reference proteome</keyword>
<dbReference type="PROSITE" id="PS50994">
    <property type="entry name" value="INTEGRASE"/>
    <property type="match status" value="1"/>
</dbReference>
<evidence type="ECO:0000259" key="2">
    <source>
        <dbReference type="PROSITE" id="PS50994"/>
    </source>
</evidence>
<protein>
    <recommendedName>
        <fullName evidence="2">Integrase catalytic domain-containing protein</fullName>
    </recommendedName>
</protein>
<sequence>MPTKTSENVIDVLSFLFSIHGIPMVLLADNNPFKSFKCINFAKEHNFEIVSCSPHYHQSNGLAEKAVSIVKQFLRKCTKDHKLTLPNCLLQYRVTPISGSDASPAQLLMSRQLTTTLPVLTSRLTPSVVLNVVTKLTPKSLNDKKFYDRTASAKEPQFSPSDYVFIKNQITCKWEPGIIVDSCEEPRSYLVKTNFSNNVIRRNSTFLKPRNVNAPITTPVYLLPDRTSNNDQIPNNEQPVNQNVIPLQQVSEDLDRWREQIRQRLAQNQNPQEPDVQRTRTRVIRQPQRLNL</sequence>